<reference evidence="2 3" key="1">
    <citation type="submission" date="2024-06" db="EMBL/GenBank/DDBJ databases">
        <title>Complete genome of Phlyctema vagabunda strain 19-DSS-EL-015.</title>
        <authorList>
            <person name="Fiorenzani C."/>
        </authorList>
    </citation>
    <scope>NUCLEOTIDE SEQUENCE [LARGE SCALE GENOMIC DNA]</scope>
    <source>
        <strain evidence="2 3">19-DSS-EL-015</strain>
    </source>
</reference>
<name>A0ABR4PYG3_9HELO</name>
<sequence length="867" mass="96180">MANIEVKNTATKLTGIAIFGIDLAQVFHNYALIAPRIPTHFEGSINIIDATVTTINQLVSLLTNEVTEIPAINNEGLKYVELLGTECAVEIARIQLAVIKASTLEPKSHKGRYRRGPRHLLKLTDYVSTSQIEITAIKLADDFLVAVENANWDRIPIDLDNCIERLHELQLHLLLVFLVVTVRSLSKDVSAGKASIPTIVTFHERISRTAKLIGFKCTGRITSSSSDSSGSDSEDSYAPRRRRFGPPPPPPPPPPGMPCVPGPPLPVSGTPLNASSTCSPPVSSVPIESHMPPSYAASYKPEIDPKIIQSDMSSKPGSTLEKATPCYSEEKPTIAKDAQLIEDETKAIKSAVPDGRLLKSKSTGFRFKLKNLFRTKVSLAEEMQRVLSDTQSTLTAFIIQNAELRQVPHSAFHSLEMTHMRTLLKQINDNTWYKTFTDLTDIEHETLDRITTHRCGGKVFNRDVVALKVLQANTFNAWMRLMTEKIAEDWIHPHHENHRVILAIVRERLNDRLPAPLPQKGQGSSRAGTCFIRPPPGVQGPRMPPSSTMPPVGVTTPMTPKKSSALSLIRPPPLPQYKRPNGISDPRDGPVHIPICPTRHLLASSGPYSQTDSQLALVSNYDVHMVLTTYYEFTFRLAPQSLDGSIPGDWNRVAITQESSDRDAVFHKVQEFRARGMDVIAAKLRLTQAQDGHVSRLMDDLKLSERDSRFEWSLAELSLHTDIGAFPSAPGCAASVTRMHIIAQRSPRPEHNPKELYKAICTNPYYYGPPGLPIPPPPPGPPPPGPLITINPRRYSSGDESDSSAGMVRCRLNSQRRYKVRRQARSLDSDSSDAEEERRMQKDIRIKISLKRGDDVVEKLLGLWTLD</sequence>
<proteinExistence type="predicted"/>
<dbReference type="EMBL" id="JBFCZG010000001">
    <property type="protein sequence ID" value="KAL3428373.1"/>
    <property type="molecule type" value="Genomic_DNA"/>
</dbReference>
<evidence type="ECO:0000313" key="3">
    <source>
        <dbReference type="Proteomes" id="UP001629113"/>
    </source>
</evidence>
<organism evidence="2 3">
    <name type="scientific">Phlyctema vagabunda</name>
    <dbReference type="NCBI Taxonomy" id="108571"/>
    <lineage>
        <taxon>Eukaryota</taxon>
        <taxon>Fungi</taxon>
        <taxon>Dikarya</taxon>
        <taxon>Ascomycota</taxon>
        <taxon>Pezizomycotina</taxon>
        <taxon>Leotiomycetes</taxon>
        <taxon>Helotiales</taxon>
        <taxon>Dermateaceae</taxon>
        <taxon>Phlyctema</taxon>
    </lineage>
</organism>
<accession>A0ABR4PYG3</accession>
<comment type="caution">
    <text evidence="2">The sequence shown here is derived from an EMBL/GenBank/DDBJ whole genome shotgun (WGS) entry which is preliminary data.</text>
</comment>
<dbReference type="PANTHER" id="PTHR45691:SF6">
    <property type="entry name" value="PROTEIN DIAPHANOUS"/>
    <property type="match status" value="1"/>
</dbReference>
<protein>
    <submittedName>
        <fullName evidence="2">Uncharacterized protein</fullName>
    </submittedName>
</protein>
<dbReference type="InterPro" id="IPR051412">
    <property type="entry name" value="Formin_Homology_Diaphanous_sf"/>
</dbReference>
<evidence type="ECO:0000313" key="2">
    <source>
        <dbReference type="EMBL" id="KAL3428373.1"/>
    </source>
</evidence>
<feature type="region of interest" description="Disordered" evidence="1">
    <location>
        <begin position="221"/>
        <end position="285"/>
    </location>
</feature>
<feature type="region of interest" description="Disordered" evidence="1">
    <location>
        <begin position="557"/>
        <end position="576"/>
    </location>
</feature>
<evidence type="ECO:0000256" key="1">
    <source>
        <dbReference type="SAM" id="MobiDB-lite"/>
    </source>
</evidence>
<feature type="compositionally biased region" description="Pro residues" evidence="1">
    <location>
        <begin position="245"/>
        <end position="266"/>
    </location>
</feature>
<feature type="region of interest" description="Disordered" evidence="1">
    <location>
        <begin position="819"/>
        <end position="841"/>
    </location>
</feature>
<keyword evidence="3" id="KW-1185">Reference proteome</keyword>
<gene>
    <name evidence="2" type="ORF">PVAG01_01882</name>
</gene>
<dbReference type="PANTHER" id="PTHR45691">
    <property type="entry name" value="PROTEIN DIAPHANOUS"/>
    <property type="match status" value="1"/>
</dbReference>
<feature type="region of interest" description="Disordered" evidence="1">
    <location>
        <begin position="795"/>
        <end position="814"/>
    </location>
</feature>
<dbReference type="Proteomes" id="UP001629113">
    <property type="component" value="Unassembled WGS sequence"/>
</dbReference>